<accession>A0A2C9W1C2</accession>
<proteinExistence type="predicted"/>
<reference evidence="1" key="1">
    <citation type="submission" date="2016-02" db="EMBL/GenBank/DDBJ databases">
        <title>WGS assembly of Manihot esculenta.</title>
        <authorList>
            <person name="Bredeson J.V."/>
            <person name="Prochnik S.E."/>
            <person name="Lyons J.B."/>
            <person name="Schmutz J."/>
            <person name="Grimwood J."/>
            <person name="Vrebalov J."/>
            <person name="Bart R.S."/>
            <person name="Amuge T."/>
            <person name="Ferguson M.E."/>
            <person name="Green R."/>
            <person name="Putnam N."/>
            <person name="Stites J."/>
            <person name="Rounsley S."/>
            <person name="Rokhsar D.S."/>
        </authorList>
    </citation>
    <scope>NUCLEOTIDE SEQUENCE [LARGE SCALE GENOMIC DNA]</scope>
    <source>
        <tissue evidence="1">Leaf</tissue>
    </source>
</reference>
<dbReference type="AlphaFoldDB" id="A0A2C9W1C2"/>
<evidence type="ECO:0000313" key="1">
    <source>
        <dbReference type="EMBL" id="OAY52715.1"/>
    </source>
</evidence>
<gene>
    <name evidence="1" type="ORF">MANES_04G104900</name>
</gene>
<dbReference type="EMBL" id="CM004390">
    <property type="protein sequence ID" value="OAY52715.1"/>
    <property type="molecule type" value="Genomic_DNA"/>
</dbReference>
<protein>
    <submittedName>
        <fullName evidence="1">Uncharacterized protein</fullName>
    </submittedName>
</protein>
<organism evidence="1">
    <name type="scientific">Manihot esculenta</name>
    <name type="common">Cassava</name>
    <name type="synonym">Jatropha manihot</name>
    <dbReference type="NCBI Taxonomy" id="3983"/>
    <lineage>
        <taxon>Eukaryota</taxon>
        <taxon>Viridiplantae</taxon>
        <taxon>Streptophyta</taxon>
        <taxon>Embryophyta</taxon>
        <taxon>Tracheophyta</taxon>
        <taxon>Spermatophyta</taxon>
        <taxon>Magnoliopsida</taxon>
        <taxon>eudicotyledons</taxon>
        <taxon>Gunneridae</taxon>
        <taxon>Pentapetalae</taxon>
        <taxon>rosids</taxon>
        <taxon>fabids</taxon>
        <taxon>Malpighiales</taxon>
        <taxon>Euphorbiaceae</taxon>
        <taxon>Crotonoideae</taxon>
        <taxon>Manihoteae</taxon>
        <taxon>Manihot</taxon>
    </lineage>
</organism>
<name>A0A2C9W1C2_MANES</name>
<sequence length="40" mass="4607">MLGINKHHNYNYLGTSDVMDVFVAAAYRRRTKQADWTGCC</sequence>